<dbReference type="Pfam" id="PF07648">
    <property type="entry name" value="Kazal_2"/>
    <property type="match status" value="1"/>
</dbReference>
<sequence>MKTIFLCLLIVCVLFAFTWAQCPNACPFIYNPVCAGPPGETRGVQMFDNDCALEVYNCEHQTAWVKYEGSC</sequence>
<dbReference type="VEuPathDB" id="VectorBase:PPAI007256"/>
<keyword evidence="2" id="KW-1185">Reference proteome</keyword>
<evidence type="ECO:0000313" key="1">
    <source>
        <dbReference type="EnsemblMetazoa" id="PPAI007256-PA"/>
    </source>
</evidence>
<dbReference type="InterPro" id="IPR002350">
    <property type="entry name" value="Kazal_dom"/>
</dbReference>
<evidence type="ECO:0000313" key="2">
    <source>
        <dbReference type="Proteomes" id="UP000092462"/>
    </source>
</evidence>
<proteinExistence type="predicted"/>
<organism evidence="1 2">
    <name type="scientific">Phlebotomus papatasi</name>
    <name type="common">Sandfly</name>
    <dbReference type="NCBI Taxonomy" id="29031"/>
    <lineage>
        <taxon>Eukaryota</taxon>
        <taxon>Metazoa</taxon>
        <taxon>Ecdysozoa</taxon>
        <taxon>Arthropoda</taxon>
        <taxon>Hexapoda</taxon>
        <taxon>Insecta</taxon>
        <taxon>Pterygota</taxon>
        <taxon>Neoptera</taxon>
        <taxon>Endopterygota</taxon>
        <taxon>Diptera</taxon>
        <taxon>Nematocera</taxon>
        <taxon>Psychodoidea</taxon>
        <taxon>Psychodidae</taxon>
        <taxon>Phlebotomus</taxon>
        <taxon>Phlebotomus</taxon>
    </lineage>
</organism>
<protein>
    <submittedName>
        <fullName evidence="1">Uncharacterized protein</fullName>
    </submittedName>
</protein>
<dbReference type="Proteomes" id="UP000092462">
    <property type="component" value="Unassembled WGS sequence"/>
</dbReference>
<accession>A0A1B0EZL2</accession>
<dbReference type="AlphaFoldDB" id="A0A1B0EZL2"/>
<dbReference type="InterPro" id="IPR036058">
    <property type="entry name" value="Kazal_dom_sf"/>
</dbReference>
<reference evidence="1" key="1">
    <citation type="submission" date="2022-08" db="UniProtKB">
        <authorList>
            <consortium name="EnsemblMetazoa"/>
        </authorList>
    </citation>
    <scope>IDENTIFICATION</scope>
    <source>
        <strain evidence="1">Israel</strain>
    </source>
</reference>
<dbReference type="EnsemblMetazoa" id="PPAI007256-RA">
    <property type="protein sequence ID" value="PPAI007256-PA"/>
    <property type="gene ID" value="PPAI007256"/>
</dbReference>
<dbReference type="Gene3D" id="3.30.60.30">
    <property type="match status" value="1"/>
</dbReference>
<dbReference type="EMBL" id="AJVK01033734">
    <property type="status" value="NOT_ANNOTATED_CDS"/>
    <property type="molecule type" value="Genomic_DNA"/>
</dbReference>
<dbReference type="SMART" id="SM00280">
    <property type="entry name" value="KAZAL"/>
    <property type="match status" value="1"/>
</dbReference>
<dbReference type="SUPFAM" id="SSF100895">
    <property type="entry name" value="Kazal-type serine protease inhibitors"/>
    <property type="match status" value="1"/>
</dbReference>
<dbReference type="PROSITE" id="PS51465">
    <property type="entry name" value="KAZAL_2"/>
    <property type="match status" value="1"/>
</dbReference>
<name>A0A1B0EZL2_PHLPP</name>